<reference evidence="2 3" key="1">
    <citation type="journal article" date="2024" name="Commun. Biol.">
        <title>Comparative genomic analysis of thermophilic fungi reveals convergent evolutionary adaptations and gene losses.</title>
        <authorList>
            <person name="Steindorff A.S."/>
            <person name="Aguilar-Pontes M.V."/>
            <person name="Robinson A.J."/>
            <person name="Andreopoulos B."/>
            <person name="LaButti K."/>
            <person name="Kuo A."/>
            <person name="Mondo S."/>
            <person name="Riley R."/>
            <person name="Otillar R."/>
            <person name="Haridas S."/>
            <person name="Lipzen A."/>
            <person name="Grimwood J."/>
            <person name="Schmutz J."/>
            <person name="Clum A."/>
            <person name="Reid I.D."/>
            <person name="Moisan M.C."/>
            <person name="Butler G."/>
            <person name="Nguyen T.T.M."/>
            <person name="Dewar K."/>
            <person name="Conant G."/>
            <person name="Drula E."/>
            <person name="Henrissat B."/>
            <person name="Hansel C."/>
            <person name="Singer S."/>
            <person name="Hutchinson M.I."/>
            <person name="de Vries R.P."/>
            <person name="Natvig D.O."/>
            <person name="Powell A.J."/>
            <person name="Tsang A."/>
            <person name="Grigoriev I.V."/>
        </authorList>
    </citation>
    <scope>NUCLEOTIDE SEQUENCE [LARGE SCALE GENOMIC DNA]</scope>
    <source>
        <strain evidence="2 3">CBS 494.80</strain>
    </source>
</reference>
<keyword evidence="3" id="KW-1185">Reference proteome</keyword>
<protein>
    <submittedName>
        <fullName evidence="2">Uncharacterized protein</fullName>
    </submittedName>
</protein>
<dbReference type="Proteomes" id="UP001595075">
    <property type="component" value="Unassembled WGS sequence"/>
</dbReference>
<proteinExistence type="predicted"/>
<sequence length="272" mass="31285">MNAQEALGDQDLVGYTHVRGYPNTSLTKHFNDCHICVLNLLFPEEHPSRYSFNTALDYRPDGFDERDRPFQPIFFDYQKLIREITTIRLPDGTQFNPRNHVIQIVDLQEGGFVREFKDADNQDDIARYLRDGMDFGVQDFVYEFRVVEIQHRALRRRRDPERSLPYRPEIGSTVDPLPSVFPALAFMPRSEAAAGSNRGHLPPQARVPPEPPLPQGDDDPDLDYPDKDSDWENDGDDDIVEEGYLDNGIGEVHRADIARRHVSARSTSARYK</sequence>
<feature type="region of interest" description="Disordered" evidence="1">
    <location>
        <begin position="191"/>
        <end position="272"/>
    </location>
</feature>
<name>A0ABR4BYE7_9HELO</name>
<organism evidence="2 3">
    <name type="scientific">Oculimacula yallundae</name>
    <dbReference type="NCBI Taxonomy" id="86028"/>
    <lineage>
        <taxon>Eukaryota</taxon>
        <taxon>Fungi</taxon>
        <taxon>Dikarya</taxon>
        <taxon>Ascomycota</taxon>
        <taxon>Pezizomycotina</taxon>
        <taxon>Leotiomycetes</taxon>
        <taxon>Helotiales</taxon>
        <taxon>Ploettnerulaceae</taxon>
        <taxon>Oculimacula</taxon>
    </lineage>
</organism>
<evidence type="ECO:0000313" key="2">
    <source>
        <dbReference type="EMBL" id="KAL2062668.1"/>
    </source>
</evidence>
<evidence type="ECO:0000256" key="1">
    <source>
        <dbReference type="SAM" id="MobiDB-lite"/>
    </source>
</evidence>
<feature type="compositionally biased region" description="Pro residues" evidence="1">
    <location>
        <begin position="205"/>
        <end position="214"/>
    </location>
</feature>
<gene>
    <name evidence="2" type="ORF">VTL71DRAFT_5740</name>
</gene>
<comment type="caution">
    <text evidence="2">The sequence shown here is derived from an EMBL/GenBank/DDBJ whole genome shotgun (WGS) entry which is preliminary data.</text>
</comment>
<feature type="compositionally biased region" description="Acidic residues" evidence="1">
    <location>
        <begin position="231"/>
        <end position="244"/>
    </location>
</feature>
<dbReference type="EMBL" id="JAZHXI010000016">
    <property type="protein sequence ID" value="KAL2062668.1"/>
    <property type="molecule type" value="Genomic_DNA"/>
</dbReference>
<evidence type="ECO:0000313" key="3">
    <source>
        <dbReference type="Proteomes" id="UP001595075"/>
    </source>
</evidence>
<accession>A0ABR4BYE7</accession>